<evidence type="ECO:0000313" key="8">
    <source>
        <dbReference type="Proteomes" id="UP000728032"/>
    </source>
</evidence>
<feature type="region of interest" description="Disordered" evidence="5">
    <location>
        <begin position="394"/>
        <end position="451"/>
    </location>
</feature>
<dbReference type="SMART" id="SM00091">
    <property type="entry name" value="PAS"/>
    <property type="match status" value="2"/>
</dbReference>
<dbReference type="GO" id="GO:0000977">
    <property type="term" value="F:RNA polymerase II transcription regulatory region sequence-specific DNA binding"/>
    <property type="evidence" value="ECO:0007669"/>
    <property type="project" value="TreeGrafter"/>
</dbReference>
<keyword evidence="2" id="KW-0805">Transcription regulation</keyword>
<keyword evidence="4" id="KW-0539">Nucleus</keyword>
<feature type="compositionally biased region" description="Polar residues" evidence="5">
    <location>
        <begin position="394"/>
        <end position="408"/>
    </location>
</feature>
<feature type="compositionally biased region" description="Low complexity" evidence="5">
    <location>
        <begin position="769"/>
        <end position="784"/>
    </location>
</feature>
<feature type="non-terminal residue" evidence="7">
    <location>
        <position position="1"/>
    </location>
</feature>
<dbReference type="FunFam" id="3.30.450.20:FF:000081">
    <property type="entry name" value="Dysfusion, isoform B"/>
    <property type="match status" value="1"/>
</dbReference>
<dbReference type="Proteomes" id="UP000728032">
    <property type="component" value="Unassembled WGS sequence"/>
</dbReference>
<feature type="domain" description="PAS" evidence="6">
    <location>
        <begin position="19"/>
        <end position="75"/>
    </location>
</feature>
<evidence type="ECO:0000256" key="2">
    <source>
        <dbReference type="ARBA" id="ARBA00023015"/>
    </source>
</evidence>
<evidence type="ECO:0000259" key="6">
    <source>
        <dbReference type="PROSITE" id="PS50112"/>
    </source>
</evidence>
<feature type="region of interest" description="Disordered" evidence="5">
    <location>
        <begin position="732"/>
        <end position="793"/>
    </location>
</feature>
<dbReference type="PANTHER" id="PTHR23043">
    <property type="entry name" value="HYPOXIA-INDUCIBLE FACTOR 1 ALPHA"/>
    <property type="match status" value="1"/>
</dbReference>
<dbReference type="InterPro" id="IPR000014">
    <property type="entry name" value="PAS"/>
</dbReference>
<feature type="compositionally biased region" description="Polar residues" evidence="5">
    <location>
        <begin position="573"/>
        <end position="589"/>
    </location>
</feature>
<dbReference type="EMBL" id="OC915377">
    <property type="protein sequence ID" value="CAD7640179.1"/>
    <property type="molecule type" value="Genomic_DNA"/>
</dbReference>
<accession>A0A7R9QC79</accession>
<dbReference type="GO" id="GO:0000981">
    <property type="term" value="F:DNA-binding transcription factor activity, RNA polymerase II-specific"/>
    <property type="evidence" value="ECO:0007669"/>
    <property type="project" value="TreeGrafter"/>
</dbReference>
<sequence length="851" mass="94408">FRKHDLAPEVPIPHFGFSKALSGFLMMTTQNGKLLYISDNAAEYLGHSMEDLLIHGDSVYDIIEKQDHQTIQTELMRTPNPLSLAPDTRIFLCRMNVSRNARRQMRFGDQKVVLIQGHFVSFLPLCSRNEPVFLATCTPVAMPETRECVVQGSTNVFTSIHSMDMKFIHLDRNGEFHLGYNKSSVEGLSWYDFVHWEHLREAQSKHRLITQSEQERSCILLLRLQTNASAWIWVHVVLQVKDSNDSSQQPVIVCTNQVLSEREATVMRANSWLYQFYSLHSKMHYGLAYEAHTTRLPTYYPTPTPTVMSHAYHHHHHSHASPVSAGGEAASVPIHTVPYHIHSHSAITPLNGTPGHRHPHHPQAVLQYSPQAGSLPYPSIVAAVNASAQTMADTEPIKQTNIKRTLSPQITSQSEQSHEETESPEPPTKRLNLNHHNLPPPPSSTYHHPRASTFAYPTSMFGTGGFSASSMTGVTELGSVVPSYYGGPQMLTSVPYHTQIGHHFRNQSKMSLFEESDNCNFDQTFTSTTTEDVSNIISFSSPAYLKYTSGLMSYPYPDLPDRDLEKVRSPESIVSTTSDYGSMTSQSPPSAFEKPNKKDSLALLTNNGITYNTSANMNTNTNINNSQHLYQSLKNNWSATPIYTDLSISRPSQAIHNQIDKDFETLDHRFPLPNVIWGYNADNSGLSQLSLSSAFGVDTNSMQISQQYINELRNSKSDQMNQNNAIHSSHATHATHGAHIPHPTSLVSAPHSGQESDLQPQTATTADIPSQSSSPVSTQTVSPVELSSSSHGVGRAVGYGGMSAMRGMSGSIAKAERSTATTAQDLPDPGLYLIVPMNSTSDVEYNNYYNY</sequence>
<dbReference type="Gene3D" id="3.30.450.20">
    <property type="entry name" value="PAS domain"/>
    <property type="match status" value="2"/>
</dbReference>
<dbReference type="PROSITE" id="PS50112">
    <property type="entry name" value="PAS"/>
    <property type="match status" value="1"/>
</dbReference>
<gene>
    <name evidence="7" type="ORF">ONB1V03_LOCUS2426</name>
</gene>
<evidence type="ECO:0000256" key="5">
    <source>
        <dbReference type="SAM" id="MobiDB-lite"/>
    </source>
</evidence>
<dbReference type="CDD" id="cd00130">
    <property type="entry name" value="PAS"/>
    <property type="match status" value="2"/>
</dbReference>
<comment type="subcellular location">
    <subcellularLocation>
        <location evidence="1">Nucleus</location>
    </subcellularLocation>
</comment>
<feature type="compositionally biased region" description="Low complexity" evidence="5">
    <location>
        <begin position="732"/>
        <end position="743"/>
    </location>
</feature>
<proteinExistence type="predicted"/>
<dbReference type="PANTHER" id="PTHR23043:SF39">
    <property type="entry name" value="DYSFUSION, ISOFORM D"/>
    <property type="match status" value="1"/>
</dbReference>
<keyword evidence="8" id="KW-1185">Reference proteome</keyword>
<evidence type="ECO:0000256" key="1">
    <source>
        <dbReference type="ARBA" id="ARBA00004123"/>
    </source>
</evidence>
<dbReference type="GO" id="GO:0010557">
    <property type="term" value="P:positive regulation of macromolecule biosynthetic process"/>
    <property type="evidence" value="ECO:0007669"/>
    <property type="project" value="UniProtKB-ARBA"/>
</dbReference>
<dbReference type="SUPFAM" id="SSF55785">
    <property type="entry name" value="PYP-like sensor domain (PAS domain)"/>
    <property type="match status" value="2"/>
</dbReference>
<dbReference type="Pfam" id="PF14598">
    <property type="entry name" value="PAS_11"/>
    <property type="match status" value="1"/>
</dbReference>
<keyword evidence="3" id="KW-0804">Transcription</keyword>
<protein>
    <recommendedName>
        <fullName evidence="6">PAS domain-containing protein</fullName>
    </recommendedName>
</protein>
<dbReference type="AlphaFoldDB" id="A0A7R9QC79"/>
<feature type="region of interest" description="Disordered" evidence="5">
    <location>
        <begin position="573"/>
        <end position="596"/>
    </location>
</feature>
<dbReference type="InterPro" id="IPR035965">
    <property type="entry name" value="PAS-like_dom_sf"/>
</dbReference>
<reference evidence="7" key="1">
    <citation type="submission" date="2020-11" db="EMBL/GenBank/DDBJ databases">
        <authorList>
            <person name="Tran Van P."/>
        </authorList>
    </citation>
    <scope>NUCLEOTIDE SEQUENCE</scope>
</reference>
<name>A0A7R9QC79_9ACAR</name>
<dbReference type="EMBL" id="CAJPVJ010000552">
    <property type="protein sequence ID" value="CAG2162838.1"/>
    <property type="molecule type" value="Genomic_DNA"/>
</dbReference>
<feature type="compositionally biased region" description="Polar residues" evidence="5">
    <location>
        <begin position="745"/>
        <end position="768"/>
    </location>
</feature>
<dbReference type="GO" id="GO:0005634">
    <property type="term" value="C:nucleus"/>
    <property type="evidence" value="ECO:0007669"/>
    <property type="project" value="UniProtKB-SubCell"/>
</dbReference>
<evidence type="ECO:0000256" key="3">
    <source>
        <dbReference type="ARBA" id="ARBA00023163"/>
    </source>
</evidence>
<dbReference type="OrthoDB" id="9978016at2759"/>
<organism evidence="7">
    <name type="scientific">Oppiella nova</name>
    <dbReference type="NCBI Taxonomy" id="334625"/>
    <lineage>
        <taxon>Eukaryota</taxon>
        <taxon>Metazoa</taxon>
        <taxon>Ecdysozoa</taxon>
        <taxon>Arthropoda</taxon>
        <taxon>Chelicerata</taxon>
        <taxon>Arachnida</taxon>
        <taxon>Acari</taxon>
        <taxon>Acariformes</taxon>
        <taxon>Sarcoptiformes</taxon>
        <taxon>Oribatida</taxon>
        <taxon>Brachypylina</taxon>
        <taxon>Oppioidea</taxon>
        <taxon>Oppiidae</taxon>
        <taxon>Oppiella</taxon>
    </lineage>
</organism>
<evidence type="ECO:0000256" key="4">
    <source>
        <dbReference type="ARBA" id="ARBA00023242"/>
    </source>
</evidence>
<evidence type="ECO:0000313" key="7">
    <source>
        <dbReference type="EMBL" id="CAD7640179.1"/>
    </source>
</evidence>